<evidence type="ECO:0000313" key="1">
    <source>
        <dbReference type="EMBL" id="KAG1894303.1"/>
    </source>
</evidence>
<feature type="non-terminal residue" evidence="1">
    <location>
        <position position="166"/>
    </location>
</feature>
<dbReference type="GeneID" id="64668248"/>
<sequence>MDFILAIRNASLDDPIVNLSDDALERLRNPPQGPIVIDSPGVRQSISMYLALEHASQDAYNRICRATTQNFAGADGVDDLLSFYSVEKLISQYTGVESIEHDMCPKSCLAFTGPYADLDNCPMCTTSHWDQAKLQANNGRSRVAAQKFITIPLGPQLQSLYRDPEN</sequence>
<protein>
    <submittedName>
        <fullName evidence="1">Uncharacterized protein</fullName>
    </submittedName>
</protein>
<dbReference type="RefSeq" id="XP_041219879.1">
    <property type="nucleotide sequence ID" value="XM_041373950.1"/>
</dbReference>
<evidence type="ECO:0000313" key="2">
    <source>
        <dbReference type="Proteomes" id="UP001195769"/>
    </source>
</evidence>
<reference evidence="1" key="1">
    <citation type="journal article" date="2020" name="New Phytol.">
        <title>Comparative genomics reveals dynamic genome evolution in host specialist ectomycorrhizal fungi.</title>
        <authorList>
            <person name="Lofgren L.A."/>
            <person name="Nguyen N.H."/>
            <person name="Vilgalys R."/>
            <person name="Ruytinx J."/>
            <person name="Liao H.L."/>
            <person name="Branco S."/>
            <person name="Kuo A."/>
            <person name="LaButti K."/>
            <person name="Lipzen A."/>
            <person name="Andreopoulos W."/>
            <person name="Pangilinan J."/>
            <person name="Riley R."/>
            <person name="Hundley H."/>
            <person name="Na H."/>
            <person name="Barry K."/>
            <person name="Grigoriev I.V."/>
            <person name="Stajich J.E."/>
            <person name="Kennedy P.G."/>
        </authorList>
    </citation>
    <scope>NUCLEOTIDE SEQUENCE</scope>
    <source>
        <strain evidence="1">FC203</strain>
    </source>
</reference>
<proteinExistence type="predicted"/>
<gene>
    <name evidence="1" type="ORF">F5891DRAFT_930767</name>
</gene>
<organism evidence="1 2">
    <name type="scientific">Suillus fuscotomentosus</name>
    <dbReference type="NCBI Taxonomy" id="1912939"/>
    <lineage>
        <taxon>Eukaryota</taxon>
        <taxon>Fungi</taxon>
        <taxon>Dikarya</taxon>
        <taxon>Basidiomycota</taxon>
        <taxon>Agaricomycotina</taxon>
        <taxon>Agaricomycetes</taxon>
        <taxon>Agaricomycetidae</taxon>
        <taxon>Boletales</taxon>
        <taxon>Suillineae</taxon>
        <taxon>Suillaceae</taxon>
        <taxon>Suillus</taxon>
    </lineage>
</organism>
<dbReference type="AlphaFoldDB" id="A0AAD4DX99"/>
<name>A0AAD4DX99_9AGAM</name>
<dbReference type="EMBL" id="JABBWK010000082">
    <property type="protein sequence ID" value="KAG1894303.1"/>
    <property type="molecule type" value="Genomic_DNA"/>
</dbReference>
<keyword evidence="2" id="KW-1185">Reference proteome</keyword>
<accession>A0AAD4DX99</accession>
<dbReference type="Proteomes" id="UP001195769">
    <property type="component" value="Unassembled WGS sequence"/>
</dbReference>
<comment type="caution">
    <text evidence="1">The sequence shown here is derived from an EMBL/GenBank/DDBJ whole genome shotgun (WGS) entry which is preliminary data.</text>
</comment>